<accession>A0A1F7WUX8</accession>
<evidence type="ECO:0000256" key="1">
    <source>
        <dbReference type="SAM" id="Phobius"/>
    </source>
</evidence>
<feature type="transmembrane region" description="Helical" evidence="1">
    <location>
        <begin position="340"/>
        <end position="355"/>
    </location>
</feature>
<feature type="transmembrane region" description="Helical" evidence="1">
    <location>
        <begin position="220"/>
        <end position="238"/>
    </location>
</feature>
<feature type="transmembrane region" description="Helical" evidence="1">
    <location>
        <begin position="318"/>
        <end position="334"/>
    </location>
</feature>
<name>A0A1F7WUX8_9BACT</name>
<dbReference type="EMBL" id="MGFN01000028">
    <property type="protein sequence ID" value="OGM06437.1"/>
    <property type="molecule type" value="Genomic_DNA"/>
</dbReference>
<feature type="transmembrane region" description="Helical" evidence="1">
    <location>
        <begin position="76"/>
        <end position="94"/>
    </location>
</feature>
<keyword evidence="1" id="KW-0472">Membrane</keyword>
<dbReference type="AlphaFoldDB" id="A0A1F7WUX8"/>
<feature type="transmembrane region" description="Helical" evidence="1">
    <location>
        <begin position="139"/>
        <end position="162"/>
    </location>
</feature>
<feature type="transmembrane region" description="Helical" evidence="1">
    <location>
        <begin position="293"/>
        <end position="311"/>
    </location>
</feature>
<organism evidence="2 3">
    <name type="scientific">Candidatus Woesebacteria bacterium GWC1_42_13</name>
    <dbReference type="NCBI Taxonomy" id="1802475"/>
    <lineage>
        <taxon>Bacteria</taxon>
        <taxon>Candidatus Woeseibacteriota</taxon>
    </lineage>
</organism>
<dbReference type="Proteomes" id="UP000177737">
    <property type="component" value="Unassembled WGS sequence"/>
</dbReference>
<sequence>MTAKKFLYIILAALLLRLIIALLPTPVHTDLRNSLDWGTRFWQYGPKLFFESNVWSFDWPNQPPGTILLYAGIRKLFELFYSFFWFLNVNIPVFPSNLMFYFERDFIYFVAKIPTILADFGIALLIYKIILKLSDKKKAQIGALLFLLNPVIIYNSVVWGQYESVNNFFAVLAFYLLFRKNLNWAIVSLILSLYIKISLLIYVPVFLIVALAQKYKPRKYFTALIVILVTVFLLFLPFSKNNTFYWIYDFYKSKVMTEQLQLITANAFNIWAAVKGIHARPHDLLFGPLPFKIWGYILFFLSYIPVLFVLAKKKDTTSTFWSLSIVTLSSFMLLTNMHERYLYPFFTTFIVVAVLEKGASVYYYLLSAINLLNLYNFWWIPKIDLLIRLLSYQDRLATRVLGLGSFMIYIAMYKKYLMASRFSISGRKQESHVLTLKR</sequence>
<evidence type="ECO:0008006" key="4">
    <source>
        <dbReference type="Google" id="ProtNLM"/>
    </source>
</evidence>
<keyword evidence="1" id="KW-1133">Transmembrane helix</keyword>
<comment type="caution">
    <text evidence="2">The sequence shown here is derived from an EMBL/GenBank/DDBJ whole genome shotgun (WGS) entry which is preliminary data.</text>
</comment>
<feature type="transmembrane region" description="Helical" evidence="1">
    <location>
        <begin position="182"/>
        <end position="208"/>
    </location>
</feature>
<feature type="transmembrane region" description="Helical" evidence="1">
    <location>
        <begin position="106"/>
        <end position="127"/>
    </location>
</feature>
<gene>
    <name evidence="2" type="ORF">A2129_01995</name>
</gene>
<feature type="transmembrane region" description="Helical" evidence="1">
    <location>
        <begin position="400"/>
        <end position="417"/>
    </location>
</feature>
<keyword evidence="1" id="KW-0812">Transmembrane</keyword>
<protein>
    <recommendedName>
        <fullName evidence="4">Glycosyltransferase RgtA/B/C/D-like domain-containing protein</fullName>
    </recommendedName>
</protein>
<evidence type="ECO:0000313" key="3">
    <source>
        <dbReference type="Proteomes" id="UP000177737"/>
    </source>
</evidence>
<feature type="transmembrane region" description="Helical" evidence="1">
    <location>
        <begin position="362"/>
        <end position="380"/>
    </location>
</feature>
<feature type="transmembrane region" description="Helical" evidence="1">
    <location>
        <begin position="6"/>
        <end position="23"/>
    </location>
</feature>
<evidence type="ECO:0000313" key="2">
    <source>
        <dbReference type="EMBL" id="OGM06437.1"/>
    </source>
</evidence>
<reference evidence="2 3" key="1">
    <citation type="journal article" date="2016" name="Nat. Commun.">
        <title>Thousands of microbial genomes shed light on interconnected biogeochemical processes in an aquifer system.</title>
        <authorList>
            <person name="Anantharaman K."/>
            <person name="Brown C.T."/>
            <person name="Hug L.A."/>
            <person name="Sharon I."/>
            <person name="Castelle C.J."/>
            <person name="Probst A.J."/>
            <person name="Thomas B.C."/>
            <person name="Singh A."/>
            <person name="Wilkins M.J."/>
            <person name="Karaoz U."/>
            <person name="Brodie E.L."/>
            <person name="Williams K.H."/>
            <person name="Hubbard S.S."/>
            <person name="Banfield J.F."/>
        </authorList>
    </citation>
    <scope>NUCLEOTIDE SEQUENCE [LARGE SCALE GENOMIC DNA]</scope>
</reference>
<proteinExistence type="predicted"/>